<reference evidence="2 3" key="1">
    <citation type="submission" date="2019-10" db="EMBL/GenBank/DDBJ databases">
        <title>Taxonomy of Antarctic Massilia spp.: description of Massilia rubra sp. nov., Massilia aquatica sp. nov., Massilia mucilaginosa sp. nov., Massilia frigida sp. nov. isolated from streams, lakes and regoliths.</title>
        <authorList>
            <person name="Holochova P."/>
            <person name="Sedlacek I."/>
            <person name="Kralova S."/>
            <person name="Maslanova I."/>
            <person name="Busse H.-J."/>
            <person name="Stankova E."/>
            <person name="Vrbovska V."/>
            <person name="Kovarovic V."/>
            <person name="Bartak M."/>
            <person name="Svec P."/>
            <person name="Pantucek R."/>
        </authorList>
    </citation>
    <scope>NUCLEOTIDE SEQUENCE [LARGE SCALE GENOMIC DNA]</scope>
    <source>
        <strain evidence="2 3">CCM 8695</strain>
    </source>
</reference>
<organism evidence="2 3">
    <name type="scientific">Massilia frigida</name>
    <dbReference type="NCBI Taxonomy" id="2609281"/>
    <lineage>
        <taxon>Bacteria</taxon>
        <taxon>Pseudomonadati</taxon>
        <taxon>Pseudomonadota</taxon>
        <taxon>Betaproteobacteria</taxon>
        <taxon>Burkholderiales</taxon>
        <taxon>Oxalobacteraceae</taxon>
        <taxon>Telluria group</taxon>
        <taxon>Massilia</taxon>
    </lineage>
</organism>
<sequence length="131" mass="14990">LVFMGQAGEIETGRFWWHAQIMRDNSTVYNCLLRPVLRLNSYLIRNRNNRPDEWEHSVFVQQFKKADYVKGKPYSQTVGQTYRYMIPEYYGTTCLQCHGEPKGEKDISGGLKEGAKLGDLGGAVSLTIPKK</sequence>
<comment type="caution">
    <text evidence="2">The sequence shown here is derived from an EMBL/GenBank/DDBJ whole genome shotgun (WGS) entry which is preliminary data.</text>
</comment>
<proteinExistence type="predicted"/>
<evidence type="ECO:0000259" key="1">
    <source>
        <dbReference type="Pfam" id="PF11845"/>
    </source>
</evidence>
<dbReference type="Proteomes" id="UP000621455">
    <property type="component" value="Unassembled WGS sequence"/>
</dbReference>
<evidence type="ECO:0000313" key="3">
    <source>
        <dbReference type="Proteomes" id="UP000621455"/>
    </source>
</evidence>
<name>A0ABX0NKB6_9BURK</name>
<dbReference type="Pfam" id="PF11845">
    <property type="entry name" value="Tll0287-like"/>
    <property type="match status" value="1"/>
</dbReference>
<accession>A0ABX0NKB6</accession>
<feature type="domain" description="Tll0287-like" evidence="1">
    <location>
        <begin position="42"/>
        <end position="129"/>
    </location>
</feature>
<protein>
    <submittedName>
        <fullName evidence="2">DUF3365 domain-containing protein</fullName>
    </submittedName>
</protein>
<feature type="non-terminal residue" evidence="2">
    <location>
        <position position="1"/>
    </location>
</feature>
<keyword evidence="3" id="KW-1185">Reference proteome</keyword>
<dbReference type="InterPro" id="IPR021796">
    <property type="entry name" value="Tll0287-like_dom"/>
</dbReference>
<dbReference type="RefSeq" id="WP_167094343.1">
    <property type="nucleotide sequence ID" value="NZ_WHJG01000080.1"/>
</dbReference>
<evidence type="ECO:0000313" key="2">
    <source>
        <dbReference type="EMBL" id="NHZ84067.1"/>
    </source>
</evidence>
<dbReference type="EMBL" id="WHJG01000080">
    <property type="protein sequence ID" value="NHZ84067.1"/>
    <property type="molecule type" value="Genomic_DNA"/>
</dbReference>
<gene>
    <name evidence="2" type="ORF">F2P44_33110</name>
</gene>